<organism evidence="2">
    <name type="scientific">marine metagenome</name>
    <dbReference type="NCBI Taxonomy" id="408172"/>
    <lineage>
        <taxon>unclassified sequences</taxon>
        <taxon>metagenomes</taxon>
        <taxon>ecological metagenomes</taxon>
    </lineage>
</organism>
<sequence>VADEQTQVNQALIEENKRLTEALNKTKQASGNLTGAMGA</sequence>
<name>A0A382ENB0_9ZZZZ</name>
<evidence type="ECO:0000313" key="2">
    <source>
        <dbReference type="EMBL" id="SVB51822.1"/>
    </source>
</evidence>
<keyword evidence="1" id="KW-0175">Coiled coil</keyword>
<reference evidence="2" key="1">
    <citation type="submission" date="2018-05" db="EMBL/GenBank/DDBJ databases">
        <authorList>
            <person name="Lanie J.A."/>
            <person name="Ng W.-L."/>
            <person name="Kazmierczak K.M."/>
            <person name="Andrzejewski T.M."/>
            <person name="Davidsen T.M."/>
            <person name="Wayne K.J."/>
            <person name="Tettelin H."/>
            <person name="Glass J.I."/>
            <person name="Rusch D."/>
            <person name="Podicherti R."/>
            <person name="Tsui H.-C.T."/>
            <person name="Winkler M.E."/>
        </authorList>
    </citation>
    <scope>NUCLEOTIDE SEQUENCE</scope>
</reference>
<evidence type="ECO:0000256" key="1">
    <source>
        <dbReference type="SAM" id="Coils"/>
    </source>
</evidence>
<proteinExistence type="predicted"/>
<gene>
    <name evidence="2" type="ORF">METZ01_LOCUS204676</name>
</gene>
<feature type="non-terminal residue" evidence="2">
    <location>
        <position position="1"/>
    </location>
</feature>
<dbReference type="AlphaFoldDB" id="A0A382ENB0"/>
<dbReference type="EMBL" id="UINC01045268">
    <property type="protein sequence ID" value="SVB51822.1"/>
    <property type="molecule type" value="Genomic_DNA"/>
</dbReference>
<protein>
    <submittedName>
        <fullName evidence="2">Uncharacterized protein</fullName>
    </submittedName>
</protein>
<accession>A0A382ENB0</accession>
<feature type="coiled-coil region" evidence="1">
    <location>
        <begin position="2"/>
        <end position="29"/>
    </location>
</feature>
<feature type="non-terminal residue" evidence="2">
    <location>
        <position position="39"/>
    </location>
</feature>